<accession>A0A934WS58</accession>
<protein>
    <recommendedName>
        <fullName evidence="6">Prealbumin-like fold domain-containing protein</fullName>
    </recommendedName>
</protein>
<keyword evidence="1" id="KW-0812">Transmembrane</keyword>
<keyword evidence="5" id="KW-1185">Reference proteome</keyword>
<dbReference type="InterPro" id="IPR041033">
    <property type="entry name" value="SpaA_PFL_dom_1"/>
</dbReference>
<sequence length="270" mass="29396">MTGEALEGAHFALYRSVGGIDGAVKDLYPITGYEDLVSDANGVIPKIDNTLAPGKYYLTETSPPADHDAHEEDIVFTVYANGVISIDSAGHSGYLTVEGTTECHYILRVPNTPNRPIELTITKTVTGSFGDKTKDFTFRLNVEGAEATDEYSWSKNGVPQANPLHSNATFTLRHGDTVKIMLPVHTDITISENNLDYSTRFRFNDTPASAGNTKTFRLIEDSTLAVTNHLDAVIPTGVFYAEVGIAMMIFAAICLLAIPIILKRAHKTKD</sequence>
<evidence type="ECO:0008006" key="6">
    <source>
        <dbReference type="Google" id="ProtNLM"/>
    </source>
</evidence>
<evidence type="ECO:0000259" key="3">
    <source>
        <dbReference type="Pfam" id="PF24547"/>
    </source>
</evidence>
<feature type="domain" description="SpaA-like prealbumin fold" evidence="2">
    <location>
        <begin position="2"/>
        <end position="87"/>
    </location>
</feature>
<organism evidence="4 5">
    <name type="scientific">Ruminococcus difficilis</name>
    <dbReference type="NCBI Taxonomy" id="2763069"/>
    <lineage>
        <taxon>Bacteria</taxon>
        <taxon>Bacillati</taxon>
        <taxon>Bacillota</taxon>
        <taxon>Clostridia</taxon>
        <taxon>Eubacteriales</taxon>
        <taxon>Oscillospiraceae</taxon>
        <taxon>Ruminococcus</taxon>
    </lineage>
</organism>
<evidence type="ECO:0000259" key="2">
    <source>
        <dbReference type="Pfam" id="PF17802"/>
    </source>
</evidence>
<dbReference type="Pfam" id="PF24547">
    <property type="entry name" value="DUF7601"/>
    <property type="match status" value="1"/>
</dbReference>
<dbReference type="Pfam" id="PF17802">
    <property type="entry name" value="SpaA"/>
    <property type="match status" value="1"/>
</dbReference>
<reference evidence="4" key="1">
    <citation type="submission" date="2021-01" db="EMBL/GenBank/DDBJ databases">
        <title>Genome public.</title>
        <authorList>
            <person name="Liu C."/>
            <person name="Sun Q."/>
        </authorList>
    </citation>
    <scope>NUCLEOTIDE SEQUENCE</scope>
    <source>
        <strain evidence="4">M6</strain>
    </source>
</reference>
<keyword evidence="1" id="KW-0472">Membrane</keyword>
<evidence type="ECO:0000256" key="1">
    <source>
        <dbReference type="SAM" id="Phobius"/>
    </source>
</evidence>
<comment type="caution">
    <text evidence="4">The sequence shown here is derived from an EMBL/GenBank/DDBJ whole genome shotgun (WGS) entry which is preliminary data.</text>
</comment>
<name>A0A934WS58_9FIRM</name>
<dbReference type="Proteomes" id="UP000633365">
    <property type="component" value="Unassembled WGS sequence"/>
</dbReference>
<evidence type="ECO:0000313" key="5">
    <source>
        <dbReference type="Proteomes" id="UP000633365"/>
    </source>
</evidence>
<proteinExistence type="predicted"/>
<dbReference type="InterPro" id="IPR013783">
    <property type="entry name" value="Ig-like_fold"/>
</dbReference>
<feature type="transmembrane region" description="Helical" evidence="1">
    <location>
        <begin position="238"/>
        <end position="262"/>
    </location>
</feature>
<keyword evidence="1" id="KW-1133">Transmembrane helix</keyword>
<dbReference type="EMBL" id="JAEQMG010000100">
    <property type="protein sequence ID" value="MBK6088933.1"/>
    <property type="molecule type" value="Genomic_DNA"/>
</dbReference>
<dbReference type="Gene3D" id="2.60.40.1140">
    <property type="entry name" value="Collagen-binding surface protein Cna, B-type domain"/>
    <property type="match status" value="1"/>
</dbReference>
<dbReference type="InterPro" id="IPR055382">
    <property type="entry name" value="DUF7601"/>
</dbReference>
<feature type="domain" description="DUF7601" evidence="3">
    <location>
        <begin position="118"/>
        <end position="229"/>
    </location>
</feature>
<dbReference type="AlphaFoldDB" id="A0A934WS58"/>
<evidence type="ECO:0000313" key="4">
    <source>
        <dbReference type="EMBL" id="MBK6088933.1"/>
    </source>
</evidence>
<gene>
    <name evidence="4" type="ORF">JKK62_09805</name>
</gene>
<dbReference type="Gene3D" id="2.60.40.10">
    <property type="entry name" value="Immunoglobulins"/>
    <property type="match status" value="1"/>
</dbReference>